<dbReference type="AlphaFoldDB" id="A0A1X7MSE3"/>
<feature type="binding site" evidence="2">
    <location>
        <position position="388"/>
    </location>
    <ligand>
        <name>Mn(2+)</name>
        <dbReference type="ChEBI" id="CHEBI:29035"/>
        <label>2</label>
    </ligand>
</feature>
<feature type="binding site" evidence="2">
    <location>
        <position position="168"/>
    </location>
    <ligand>
        <name>Mn(2+)</name>
        <dbReference type="ChEBI" id="CHEBI:29035"/>
        <label>2</label>
    </ligand>
</feature>
<dbReference type="Gene3D" id="3.40.630.10">
    <property type="entry name" value="Zn peptidases"/>
    <property type="match status" value="1"/>
</dbReference>
<evidence type="ECO:0000256" key="2">
    <source>
        <dbReference type="PIRSR" id="PIRSR005962-1"/>
    </source>
</evidence>
<dbReference type="PANTHER" id="PTHR11014">
    <property type="entry name" value="PEPTIDASE M20 FAMILY MEMBER"/>
    <property type="match status" value="1"/>
</dbReference>
<dbReference type="NCBIfam" id="TIGR01891">
    <property type="entry name" value="amidohydrolases"/>
    <property type="match status" value="1"/>
</dbReference>
<dbReference type="GO" id="GO:0016787">
    <property type="term" value="F:hydrolase activity"/>
    <property type="evidence" value="ECO:0007669"/>
    <property type="project" value="UniProtKB-KW"/>
</dbReference>
<dbReference type="InterPro" id="IPR002933">
    <property type="entry name" value="Peptidase_M20"/>
</dbReference>
<dbReference type="Gene3D" id="3.30.70.360">
    <property type="match status" value="1"/>
</dbReference>
<dbReference type="InterPro" id="IPR036264">
    <property type="entry name" value="Bact_exopeptidase_dim_dom"/>
</dbReference>
<comment type="cofactor">
    <cofactor evidence="2">
        <name>Mn(2+)</name>
        <dbReference type="ChEBI" id="CHEBI:29035"/>
    </cofactor>
    <text evidence="2">The Mn(2+) ion enhances activity.</text>
</comment>
<dbReference type="PANTHER" id="PTHR11014:SF169">
    <property type="entry name" value="CLAN MH, FAMILY M20, PEPTIDASE T-LIKE METALLOPEPTIDASE"/>
    <property type="match status" value="1"/>
</dbReference>
<dbReference type="InterPro" id="IPR017439">
    <property type="entry name" value="Amidohydrolase"/>
</dbReference>
<dbReference type="EMBL" id="FXBL01000004">
    <property type="protein sequence ID" value="SMH27544.1"/>
    <property type="molecule type" value="Genomic_DNA"/>
</dbReference>
<dbReference type="SUPFAM" id="SSF53187">
    <property type="entry name" value="Zn-dependent exopeptidases"/>
    <property type="match status" value="1"/>
</dbReference>
<dbReference type="PIRSF" id="PIRSF005962">
    <property type="entry name" value="Pept_M20D_amidohydro"/>
    <property type="match status" value="1"/>
</dbReference>
<keyword evidence="2" id="KW-0479">Metal-binding</keyword>
<organism evidence="3 4">
    <name type="scientific">Mesorhizobium australicum</name>
    <dbReference type="NCBI Taxonomy" id="536018"/>
    <lineage>
        <taxon>Bacteria</taxon>
        <taxon>Pseudomonadati</taxon>
        <taxon>Pseudomonadota</taxon>
        <taxon>Alphaproteobacteria</taxon>
        <taxon>Hyphomicrobiales</taxon>
        <taxon>Phyllobacteriaceae</taxon>
        <taxon>Mesorhizobium</taxon>
    </lineage>
</organism>
<evidence type="ECO:0000256" key="1">
    <source>
        <dbReference type="ARBA" id="ARBA00022801"/>
    </source>
</evidence>
<gene>
    <name evidence="3" type="ORF">SAMN02982922_0553</name>
</gene>
<name>A0A1X7MSE3_9HYPH</name>
<evidence type="ECO:0000313" key="4">
    <source>
        <dbReference type="Proteomes" id="UP000193083"/>
    </source>
</evidence>
<dbReference type="Pfam" id="PF01546">
    <property type="entry name" value="Peptidase_M20"/>
    <property type="match status" value="1"/>
</dbReference>
<reference evidence="3 4" key="1">
    <citation type="submission" date="2017-04" db="EMBL/GenBank/DDBJ databases">
        <authorList>
            <person name="Afonso C.L."/>
            <person name="Miller P.J."/>
            <person name="Scott M.A."/>
            <person name="Spackman E."/>
            <person name="Goraichik I."/>
            <person name="Dimitrov K.M."/>
            <person name="Suarez D.L."/>
            <person name="Swayne D.E."/>
        </authorList>
    </citation>
    <scope>NUCLEOTIDE SEQUENCE [LARGE SCALE GENOMIC DNA]</scope>
    <source>
        <strain evidence="3 4">B5P</strain>
    </source>
</reference>
<keyword evidence="4" id="KW-1185">Reference proteome</keyword>
<dbReference type="SUPFAM" id="SSF55031">
    <property type="entry name" value="Bacterial exopeptidase dimerisation domain"/>
    <property type="match status" value="1"/>
</dbReference>
<dbReference type="GO" id="GO:0046872">
    <property type="term" value="F:metal ion binding"/>
    <property type="evidence" value="ECO:0007669"/>
    <property type="project" value="UniProtKB-KW"/>
</dbReference>
<evidence type="ECO:0000313" key="3">
    <source>
        <dbReference type="EMBL" id="SMH27544.1"/>
    </source>
</evidence>
<keyword evidence="1 3" id="KW-0378">Hydrolase</keyword>
<feature type="binding site" evidence="2">
    <location>
        <position position="133"/>
    </location>
    <ligand>
        <name>Mn(2+)</name>
        <dbReference type="ChEBI" id="CHEBI:29035"/>
        <label>2</label>
    </ligand>
</feature>
<sequence>MNAAPAGASKASLIQRAGTLSSRICDRVSGAIAGMFLTNRDMVDLMEFRHGLHANPEISGEEEATARRVVAVLEETKPDRIVTGLGGHGVAAVFDGTEPGPVVMFRCELDALPIEEIGSLPYRSTIPGKGHLCGHDGHMTILTGLARGLARNRPARGRVVLLFQPAEETGAGAAAVIADPKFKEIAPDFAFALHNMPGLPLASARLSPGPANCASRGMRVVLSGKTSHASVPEAGLSPMRAVAELMPSLTALGPGGALQPGYRLVTVAHARLGEPAFGIAPGHAEIWATLRTLTDDGMSGLVGQAEALAREAAGRHGLEVAVDYHDVFHHCENDPEAVDILRAAFDAEAIPHGEAEIMRWSEDFGLFGRGVKSAMFLFGSGESSPQLHNPDFDFPDALIEPGARIFMRVIRNLLG</sequence>
<proteinExistence type="predicted"/>
<keyword evidence="2" id="KW-0464">Manganese</keyword>
<feature type="binding site" evidence="2">
    <location>
        <position position="135"/>
    </location>
    <ligand>
        <name>Mn(2+)</name>
        <dbReference type="ChEBI" id="CHEBI:29035"/>
        <label>2</label>
    </ligand>
</feature>
<accession>A0A1X7MSE3</accession>
<dbReference type="Proteomes" id="UP000193083">
    <property type="component" value="Unassembled WGS sequence"/>
</dbReference>
<protein>
    <submittedName>
        <fullName evidence="3">Amidohydrolase</fullName>
    </submittedName>
</protein>
<feature type="binding site" evidence="2">
    <location>
        <position position="194"/>
    </location>
    <ligand>
        <name>Mn(2+)</name>
        <dbReference type="ChEBI" id="CHEBI:29035"/>
        <label>2</label>
    </ligand>
</feature>